<organism evidence="2 3">
    <name type="scientific">Prosthecodimorpha staleyi</name>
    <dbReference type="NCBI Taxonomy" id="2840188"/>
    <lineage>
        <taxon>Bacteria</taxon>
        <taxon>Pseudomonadati</taxon>
        <taxon>Pseudomonadota</taxon>
        <taxon>Alphaproteobacteria</taxon>
        <taxon>Hyphomicrobiales</taxon>
        <taxon>Ancalomicrobiaceae</taxon>
        <taxon>Prosthecodimorpha</taxon>
    </lineage>
</organism>
<protein>
    <submittedName>
        <fullName evidence="2">Uncharacterized protein</fullName>
    </submittedName>
</protein>
<name>A0A947D076_9HYPH</name>
<keyword evidence="3" id="KW-1185">Reference proteome</keyword>
<gene>
    <name evidence="2" type="ORF">KL771_00775</name>
</gene>
<keyword evidence="1" id="KW-0812">Transmembrane</keyword>
<dbReference type="AlphaFoldDB" id="A0A947D076"/>
<evidence type="ECO:0000313" key="3">
    <source>
        <dbReference type="Proteomes" id="UP000766595"/>
    </source>
</evidence>
<dbReference type="EMBL" id="JAHHZF010000001">
    <property type="protein sequence ID" value="MBT9287964.1"/>
    <property type="molecule type" value="Genomic_DNA"/>
</dbReference>
<evidence type="ECO:0000313" key="2">
    <source>
        <dbReference type="EMBL" id="MBT9287964.1"/>
    </source>
</evidence>
<keyword evidence="1" id="KW-1133">Transmembrane helix</keyword>
<keyword evidence="1" id="KW-0472">Membrane</keyword>
<accession>A0A947D076</accession>
<feature type="transmembrane region" description="Helical" evidence="1">
    <location>
        <begin position="20"/>
        <end position="45"/>
    </location>
</feature>
<dbReference type="RefSeq" id="WP_261966657.1">
    <property type="nucleotide sequence ID" value="NZ_JAHHZF010000001.1"/>
</dbReference>
<evidence type="ECO:0000256" key="1">
    <source>
        <dbReference type="SAM" id="Phobius"/>
    </source>
</evidence>
<proteinExistence type="predicted"/>
<dbReference type="Proteomes" id="UP000766595">
    <property type="component" value="Unassembled WGS sequence"/>
</dbReference>
<reference evidence="2 3" key="1">
    <citation type="submission" date="2021-06" db="EMBL/GenBank/DDBJ databases">
        <authorList>
            <person name="Grouzdev D.S."/>
            <person name="Koziaeva V."/>
        </authorList>
    </citation>
    <scope>NUCLEOTIDE SEQUENCE [LARGE SCALE GENOMIC DNA]</scope>
    <source>
        <strain evidence="2 3">22</strain>
    </source>
</reference>
<sequence length="249" mass="28033">MYDIFRREKAKKDVSKIYLFGIEVGGWGAALALLLSVIGLVWQAWGYVIGPDVRIYPIRSLEFTCSHQNGSECKEDANLIVVVDRLALANFGAQGFDASVDPGEAQLDLLDVKDQVIFSIILTAQYYTERTQISIEQKSASKIFLKTGSGVDFEVAYYPRMKISVDGKVDRKNFIIWSDFKNYLEKGVNGKEVQRIRVTLKPSALGRNWSTLKATCIVVADERMRNSNRDPLIGTIPRDCADLNELKRI</sequence>
<comment type="caution">
    <text evidence="2">The sequence shown here is derived from an EMBL/GenBank/DDBJ whole genome shotgun (WGS) entry which is preliminary data.</text>
</comment>